<gene>
    <name evidence="1" type="ORF">GOARA_044_00120</name>
</gene>
<name>G7H1B4_9ACTN</name>
<comment type="caution">
    <text evidence="1">The sequence shown here is derived from an EMBL/GenBank/DDBJ whole genome shotgun (WGS) entry which is preliminary data.</text>
</comment>
<keyword evidence="2" id="KW-1185">Reference proteome</keyword>
<dbReference type="AlphaFoldDB" id="G7H1B4"/>
<proteinExistence type="predicted"/>
<accession>G7H1B4</accession>
<dbReference type="Proteomes" id="UP000035088">
    <property type="component" value="Unassembled WGS sequence"/>
</dbReference>
<organism evidence="1 2">
    <name type="scientific">Gordonia araii NBRC 100433</name>
    <dbReference type="NCBI Taxonomy" id="1073574"/>
    <lineage>
        <taxon>Bacteria</taxon>
        <taxon>Bacillati</taxon>
        <taxon>Actinomycetota</taxon>
        <taxon>Actinomycetes</taxon>
        <taxon>Mycobacteriales</taxon>
        <taxon>Gordoniaceae</taxon>
        <taxon>Gordonia</taxon>
    </lineage>
</organism>
<dbReference type="RefSeq" id="WP_007321714.1">
    <property type="nucleotide sequence ID" value="NZ_BAEE01000044.1"/>
</dbReference>
<dbReference type="STRING" id="1073574.GOARA_044_00120"/>
<protein>
    <submittedName>
        <fullName evidence="1">Uncharacterized protein</fullName>
    </submittedName>
</protein>
<dbReference type="Pfam" id="PF14934">
    <property type="entry name" value="TMEM254"/>
    <property type="match status" value="1"/>
</dbReference>
<reference evidence="1 2" key="1">
    <citation type="submission" date="2011-11" db="EMBL/GenBank/DDBJ databases">
        <title>Whole genome shotgun sequence of Gordonia araii NBRC 100433.</title>
        <authorList>
            <person name="Yoshida Y."/>
            <person name="Hosoyama A."/>
            <person name="Tsuchikane K."/>
            <person name="Katsumata H."/>
            <person name="Yamazaki S."/>
            <person name="Fujita N."/>
        </authorList>
    </citation>
    <scope>NUCLEOTIDE SEQUENCE [LARGE SCALE GENOMIC DNA]</scope>
    <source>
        <strain evidence="1 2">NBRC 100433</strain>
    </source>
</reference>
<evidence type="ECO:0000313" key="2">
    <source>
        <dbReference type="Proteomes" id="UP000035088"/>
    </source>
</evidence>
<evidence type="ECO:0000313" key="1">
    <source>
        <dbReference type="EMBL" id="GAB09639.1"/>
    </source>
</evidence>
<dbReference type="EMBL" id="BAEE01000044">
    <property type="protein sequence ID" value="GAB09639.1"/>
    <property type="molecule type" value="Genomic_DNA"/>
</dbReference>
<dbReference type="InterPro" id="IPR028110">
    <property type="entry name" value="TMEM254"/>
</dbReference>
<sequence>MRRRSASEVRPLPLWLALPLYIAWAAVSFGDGAAERLGDRGQQVVRGLLGATLATHVAEAALISGRVRRRGHPDQAHSWARSTLLWGFPNHLRVRKLADVSGGHR</sequence>